<comment type="caution">
    <text evidence="1">The sequence shown here is derived from an EMBL/GenBank/DDBJ whole genome shotgun (WGS) entry which is preliminary data.</text>
</comment>
<dbReference type="AlphaFoldDB" id="A0A2N6KCP7"/>
<dbReference type="EMBL" id="NMQA01000236">
    <property type="protein sequence ID" value="PLZ96496.1"/>
    <property type="molecule type" value="Genomic_DNA"/>
</dbReference>
<organism evidence="1 2">
    <name type="scientific">Fischerella thermalis CCMEE 5268</name>
    <dbReference type="NCBI Taxonomy" id="2019662"/>
    <lineage>
        <taxon>Bacteria</taxon>
        <taxon>Bacillati</taxon>
        <taxon>Cyanobacteriota</taxon>
        <taxon>Cyanophyceae</taxon>
        <taxon>Nostocales</taxon>
        <taxon>Hapalosiphonaceae</taxon>
        <taxon>Fischerella</taxon>
    </lineage>
</organism>
<gene>
    <name evidence="1" type="ORF">CEN50_18570</name>
</gene>
<evidence type="ECO:0000313" key="1">
    <source>
        <dbReference type="EMBL" id="PLZ96496.1"/>
    </source>
</evidence>
<proteinExistence type="predicted"/>
<dbReference type="RefSeq" id="WP_102174261.1">
    <property type="nucleotide sequence ID" value="NZ_NMQA01000236.1"/>
</dbReference>
<evidence type="ECO:0000313" key="2">
    <source>
        <dbReference type="Proteomes" id="UP000235025"/>
    </source>
</evidence>
<sequence>MKRECSGFEPQILRLIFILPDSFVSQQASSLTFLKSRGAIVRDRTPKTQNILIIVQTRFIASLTDLH</sequence>
<accession>A0A2N6KCP7</accession>
<dbReference type="Proteomes" id="UP000235025">
    <property type="component" value="Unassembled WGS sequence"/>
</dbReference>
<protein>
    <submittedName>
        <fullName evidence="1">Uncharacterized protein</fullName>
    </submittedName>
</protein>
<name>A0A2N6KCP7_9CYAN</name>
<reference evidence="1 2" key="1">
    <citation type="submission" date="2017-07" db="EMBL/GenBank/DDBJ databases">
        <title>Genomes of Fischerella (Mastigocladus) sp. strains.</title>
        <authorList>
            <person name="Miller S.R."/>
        </authorList>
    </citation>
    <scope>NUCLEOTIDE SEQUENCE [LARGE SCALE GENOMIC DNA]</scope>
    <source>
        <strain evidence="1 2">CCMEE 5268</strain>
    </source>
</reference>